<dbReference type="RefSeq" id="WP_185142568.1">
    <property type="nucleotide sequence ID" value="NZ_JACJVP010000016.1"/>
</dbReference>
<dbReference type="PANTHER" id="PTHR13903">
    <property type="entry name" value="PIRIN-RELATED"/>
    <property type="match status" value="1"/>
</dbReference>
<dbReference type="AlphaFoldDB" id="A0A7X0RP25"/>
<reference evidence="5 6" key="1">
    <citation type="submission" date="2020-08" db="EMBL/GenBank/DDBJ databases">
        <title>Cohnella phylogeny.</title>
        <authorList>
            <person name="Dunlap C."/>
        </authorList>
    </citation>
    <scope>NUCLEOTIDE SEQUENCE [LARGE SCALE GENOMIC DNA]</scope>
    <source>
        <strain evidence="5 6">DSM 28246</strain>
    </source>
</reference>
<dbReference type="InterPro" id="IPR003829">
    <property type="entry name" value="Pirin_N_dom"/>
</dbReference>
<dbReference type="Pfam" id="PF02678">
    <property type="entry name" value="Pirin"/>
    <property type="match status" value="1"/>
</dbReference>
<dbReference type="Gene3D" id="2.60.120.10">
    <property type="entry name" value="Jelly Rolls"/>
    <property type="match status" value="1"/>
</dbReference>
<evidence type="ECO:0000313" key="6">
    <source>
        <dbReference type="Proteomes" id="UP000547209"/>
    </source>
</evidence>
<comment type="caution">
    <text evidence="5">The sequence shown here is derived from an EMBL/GenBank/DDBJ whole genome shotgun (WGS) entry which is preliminary data.</text>
</comment>
<name>A0A7X0RP25_9BACL</name>
<feature type="region of interest" description="Disordered" evidence="3">
    <location>
        <begin position="1"/>
        <end position="21"/>
    </location>
</feature>
<evidence type="ECO:0000256" key="2">
    <source>
        <dbReference type="RuleBase" id="RU003457"/>
    </source>
</evidence>
<evidence type="ECO:0000256" key="3">
    <source>
        <dbReference type="SAM" id="MobiDB-lite"/>
    </source>
</evidence>
<feature type="domain" description="Pirin N-terminal" evidence="4">
    <location>
        <begin position="54"/>
        <end position="118"/>
    </location>
</feature>
<accession>A0A7X0RP25</accession>
<keyword evidence="6" id="KW-1185">Reference proteome</keyword>
<dbReference type="InterPro" id="IPR011051">
    <property type="entry name" value="RmlC_Cupin_sf"/>
</dbReference>
<dbReference type="InterPro" id="IPR012093">
    <property type="entry name" value="Pirin"/>
</dbReference>
<sequence length="254" mass="27773">MKIETYSPERQGTGFFDGGKITEQKPIGFPREGGAVTRVGPLFYWAWFRAEAPAAIGLHPHQGFEIVTYVLSGEVFHGDTLGTRSTVSAGGAQAMRTGSGVQHEEAMQGEGTEGFQIWFEPHLSQSIKTAPSYMQFEHEAFPVSREDGVEVKTVIGEGAPLRFTADAKMHDVRLAPGASYARPMPAGYALAALAIKGGGRWVHREQAYAFGERDFIVLQADAEDNAVVLQAGDDELRMAIVEIPIQVNYPLYRK</sequence>
<dbReference type="EMBL" id="JACJVP010000016">
    <property type="protein sequence ID" value="MBB6671082.1"/>
    <property type="molecule type" value="Genomic_DNA"/>
</dbReference>
<dbReference type="SUPFAM" id="SSF51182">
    <property type="entry name" value="RmlC-like cupins"/>
    <property type="match status" value="1"/>
</dbReference>
<dbReference type="PANTHER" id="PTHR13903:SF8">
    <property type="entry name" value="PIRIN"/>
    <property type="match status" value="1"/>
</dbReference>
<comment type="similarity">
    <text evidence="1 2">Belongs to the pirin family.</text>
</comment>
<evidence type="ECO:0000313" key="5">
    <source>
        <dbReference type="EMBL" id="MBB6671082.1"/>
    </source>
</evidence>
<protein>
    <submittedName>
        <fullName evidence="5">Pirin family protein</fullName>
    </submittedName>
</protein>
<proteinExistence type="inferred from homology"/>
<gene>
    <name evidence="5" type="ORF">H7C19_10315</name>
</gene>
<dbReference type="InterPro" id="IPR014710">
    <property type="entry name" value="RmlC-like_jellyroll"/>
</dbReference>
<evidence type="ECO:0000259" key="4">
    <source>
        <dbReference type="Pfam" id="PF02678"/>
    </source>
</evidence>
<evidence type="ECO:0000256" key="1">
    <source>
        <dbReference type="ARBA" id="ARBA00008416"/>
    </source>
</evidence>
<organism evidence="5 6">
    <name type="scientific">Cohnella nanjingensis</name>
    <dbReference type="NCBI Taxonomy" id="1387779"/>
    <lineage>
        <taxon>Bacteria</taxon>
        <taxon>Bacillati</taxon>
        <taxon>Bacillota</taxon>
        <taxon>Bacilli</taxon>
        <taxon>Bacillales</taxon>
        <taxon>Paenibacillaceae</taxon>
        <taxon>Cohnella</taxon>
    </lineage>
</organism>
<dbReference type="Proteomes" id="UP000547209">
    <property type="component" value="Unassembled WGS sequence"/>
</dbReference>